<reference evidence="3" key="1">
    <citation type="submission" date="2023-08" db="EMBL/GenBank/DDBJ databases">
        <authorList>
            <person name="Chen Y."/>
            <person name="Shah S."/>
            <person name="Dougan E. K."/>
            <person name="Thang M."/>
            <person name="Chan C."/>
        </authorList>
    </citation>
    <scope>NUCLEOTIDE SEQUENCE</scope>
</reference>
<dbReference type="AlphaFoldDB" id="A0AA36I6I7"/>
<keyword evidence="4" id="KW-1185">Reference proteome</keyword>
<evidence type="ECO:0000259" key="2">
    <source>
        <dbReference type="Pfam" id="PF03407"/>
    </source>
</evidence>
<organism evidence="3 4">
    <name type="scientific">Effrenium voratum</name>
    <dbReference type="NCBI Taxonomy" id="2562239"/>
    <lineage>
        <taxon>Eukaryota</taxon>
        <taxon>Sar</taxon>
        <taxon>Alveolata</taxon>
        <taxon>Dinophyceae</taxon>
        <taxon>Suessiales</taxon>
        <taxon>Symbiodiniaceae</taxon>
        <taxon>Effrenium</taxon>
    </lineage>
</organism>
<feature type="region of interest" description="Disordered" evidence="1">
    <location>
        <begin position="362"/>
        <end position="387"/>
    </location>
</feature>
<feature type="domain" description="Nucleotide-diphospho-sugar transferase" evidence="2">
    <location>
        <begin position="178"/>
        <end position="258"/>
    </location>
</feature>
<dbReference type="Proteomes" id="UP001178507">
    <property type="component" value="Unassembled WGS sequence"/>
</dbReference>
<gene>
    <name evidence="3" type="ORF">EVOR1521_LOCUS8831</name>
</gene>
<dbReference type="EMBL" id="CAUJNA010000773">
    <property type="protein sequence ID" value="CAJ1381025.1"/>
    <property type="molecule type" value="Genomic_DNA"/>
</dbReference>
<dbReference type="PROSITE" id="PS51257">
    <property type="entry name" value="PROKAR_LIPOPROTEIN"/>
    <property type="match status" value="1"/>
</dbReference>
<proteinExistence type="predicted"/>
<evidence type="ECO:0000313" key="4">
    <source>
        <dbReference type="Proteomes" id="UP001178507"/>
    </source>
</evidence>
<accession>A0AA36I6I7</accession>
<dbReference type="Pfam" id="PF03407">
    <property type="entry name" value="Nucleotid_trans"/>
    <property type="match status" value="1"/>
</dbReference>
<evidence type="ECO:0000256" key="1">
    <source>
        <dbReference type="SAM" id="MobiDB-lite"/>
    </source>
</evidence>
<evidence type="ECO:0000313" key="3">
    <source>
        <dbReference type="EMBL" id="CAJ1381025.1"/>
    </source>
</evidence>
<sequence length="387" mass="43350">MRELFSLRSQADHLRAQLKNMASGSLGFGGCHMALRAAPCLTGVLTRPAKGATPPVGKAGASTRQACSFRRGMACIVSSMPMWRRWRRNANHCRPFVTVAGATAQELVGLHFFSDQNFKPVRDQFVASVVDKDIVLKETCVEDLNVVKQRTAGGVPVYQFKTKLLLKALEEAEAEEVLLISDVDIQFFREVMPFVHQGIAGRDICFQREFTKLGVNIGFVAVRRTTATMNFWHQVLKELPTGRHDQRIVNNLLYTEQVPDLRWSCFPPEIWASSQAFDSVGIPDGIALHHANWIIRDYEEGGADASNPAPKLQQLAEFRRAVLEDDAQTMQALVQRIRKDPDLESYHQRTFGELRYGPEWVALPSGHPARPGGARKRRRLNASSQSS</sequence>
<name>A0AA36I6I7_9DINO</name>
<comment type="caution">
    <text evidence="3">The sequence shown here is derived from an EMBL/GenBank/DDBJ whole genome shotgun (WGS) entry which is preliminary data.</text>
</comment>
<protein>
    <recommendedName>
        <fullName evidence="2">Nucleotide-diphospho-sugar transferase domain-containing protein</fullName>
    </recommendedName>
</protein>
<dbReference type="InterPro" id="IPR005069">
    <property type="entry name" value="Nucl-diP-sugar_transferase"/>
</dbReference>